<dbReference type="PANTHER" id="PTHR23407:SF1">
    <property type="entry name" value="5-FORMYLTETRAHYDROFOLATE CYCLO-LIGASE"/>
    <property type="match status" value="1"/>
</dbReference>
<comment type="similarity">
    <text evidence="1 4">Belongs to the 5-formyltetrahydrofolate cyclo-ligase family.</text>
</comment>
<evidence type="ECO:0000256" key="1">
    <source>
        <dbReference type="ARBA" id="ARBA00010638"/>
    </source>
</evidence>
<dbReference type="RefSeq" id="WP_344326974.1">
    <property type="nucleotide sequence ID" value="NZ_BAAAPY010000005.1"/>
</dbReference>
<dbReference type="SUPFAM" id="SSF100950">
    <property type="entry name" value="NagB/RpiA/CoA transferase-like"/>
    <property type="match status" value="1"/>
</dbReference>
<dbReference type="Pfam" id="PF01812">
    <property type="entry name" value="5-FTHF_cyc-lig"/>
    <property type="match status" value="1"/>
</dbReference>
<reference evidence="5 6" key="1">
    <citation type="journal article" date="2019" name="Int. J. Syst. Evol. Microbiol.">
        <title>The Global Catalogue of Microorganisms (GCM) 10K type strain sequencing project: providing services to taxonomists for standard genome sequencing and annotation.</title>
        <authorList>
            <consortium name="The Broad Institute Genomics Platform"/>
            <consortium name="The Broad Institute Genome Sequencing Center for Infectious Disease"/>
            <person name="Wu L."/>
            <person name="Ma J."/>
        </authorList>
    </citation>
    <scope>NUCLEOTIDE SEQUENCE [LARGE SCALE GENOMIC DNA]</scope>
    <source>
        <strain evidence="5 6">JCM 15749</strain>
    </source>
</reference>
<dbReference type="EMBL" id="BAAAPY010000005">
    <property type="protein sequence ID" value="GAA2077913.1"/>
    <property type="molecule type" value="Genomic_DNA"/>
</dbReference>
<evidence type="ECO:0000313" key="6">
    <source>
        <dbReference type="Proteomes" id="UP001501480"/>
    </source>
</evidence>
<keyword evidence="3 4" id="KW-0067">ATP-binding</keyword>
<comment type="cofactor">
    <cofactor evidence="4">
        <name>Mg(2+)</name>
        <dbReference type="ChEBI" id="CHEBI:18420"/>
    </cofactor>
</comment>
<gene>
    <name evidence="5" type="ORF">GCM10009821_16990</name>
</gene>
<evidence type="ECO:0000313" key="5">
    <source>
        <dbReference type="EMBL" id="GAA2077913.1"/>
    </source>
</evidence>
<dbReference type="Proteomes" id="UP001501480">
    <property type="component" value="Unassembled WGS sequence"/>
</dbReference>
<dbReference type="PIRSF" id="PIRSF006806">
    <property type="entry name" value="FTHF_cligase"/>
    <property type="match status" value="1"/>
</dbReference>
<keyword evidence="4" id="KW-0460">Magnesium</keyword>
<dbReference type="InterPro" id="IPR002698">
    <property type="entry name" value="FTHF_cligase"/>
</dbReference>
<keyword evidence="6" id="KW-1185">Reference proteome</keyword>
<dbReference type="EC" id="6.3.3.2" evidence="4"/>
<organism evidence="5 6">
    <name type="scientific">Aeromicrobium halocynthiae</name>
    <dbReference type="NCBI Taxonomy" id="560557"/>
    <lineage>
        <taxon>Bacteria</taxon>
        <taxon>Bacillati</taxon>
        <taxon>Actinomycetota</taxon>
        <taxon>Actinomycetes</taxon>
        <taxon>Propionibacteriales</taxon>
        <taxon>Nocardioidaceae</taxon>
        <taxon>Aeromicrobium</taxon>
    </lineage>
</organism>
<protein>
    <recommendedName>
        <fullName evidence="4">5-formyltetrahydrofolate cyclo-ligase</fullName>
        <ecNumber evidence="4">6.3.3.2</ecNumber>
    </recommendedName>
</protein>
<comment type="catalytic activity">
    <reaction evidence="4">
        <text>(6S)-5-formyl-5,6,7,8-tetrahydrofolate + ATP = (6R)-5,10-methenyltetrahydrofolate + ADP + phosphate</text>
        <dbReference type="Rhea" id="RHEA:10488"/>
        <dbReference type="ChEBI" id="CHEBI:30616"/>
        <dbReference type="ChEBI" id="CHEBI:43474"/>
        <dbReference type="ChEBI" id="CHEBI:57455"/>
        <dbReference type="ChEBI" id="CHEBI:57457"/>
        <dbReference type="ChEBI" id="CHEBI:456216"/>
        <dbReference type="EC" id="6.3.3.2"/>
    </reaction>
</comment>
<dbReference type="InterPro" id="IPR037171">
    <property type="entry name" value="NagB/RpiA_transferase-like"/>
</dbReference>
<keyword evidence="4" id="KW-0479">Metal-binding</keyword>
<dbReference type="NCBIfam" id="TIGR02727">
    <property type="entry name" value="MTHFS_bact"/>
    <property type="match status" value="1"/>
</dbReference>
<evidence type="ECO:0000256" key="4">
    <source>
        <dbReference type="RuleBase" id="RU361279"/>
    </source>
</evidence>
<proteinExistence type="inferred from homology"/>
<dbReference type="PANTHER" id="PTHR23407">
    <property type="entry name" value="ATPASE INHIBITOR/5-FORMYLTETRAHYDROFOLATE CYCLO-LIGASE"/>
    <property type="match status" value="1"/>
</dbReference>
<dbReference type="InterPro" id="IPR024185">
    <property type="entry name" value="FTHF_cligase-like_sf"/>
</dbReference>
<keyword evidence="2 4" id="KW-0547">Nucleotide-binding</keyword>
<accession>A0ABN2W2U1</accession>
<name>A0ABN2W2U1_9ACTN</name>
<comment type="caution">
    <text evidence="5">The sequence shown here is derived from an EMBL/GenBank/DDBJ whole genome shotgun (WGS) entry which is preliminary data.</text>
</comment>
<dbReference type="Gene3D" id="3.40.50.10420">
    <property type="entry name" value="NagB/RpiA/CoA transferase-like"/>
    <property type="match status" value="1"/>
</dbReference>
<sequence>MSTPHTSSPRGDVRAAKQALREELLARRRARPVAERESLEQAVAWHLLADGRISRARRVAAYRSMPTEPGTAALLEALVGRGVEVVVPVVVGEHLDWTVHVPDAPTRTSALGVAEPSGARLGPGAVRSADVVVVPALAVDHAGRRLGRGAGYYDRALQDVSVPVVALLHADELLPEVPAEPHDVRVQMVVTETGVFRVPQESG</sequence>
<evidence type="ECO:0000256" key="3">
    <source>
        <dbReference type="ARBA" id="ARBA00022840"/>
    </source>
</evidence>
<evidence type="ECO:0000256" key="2">
    <source>
        <dbReference type="ARBA" id="ARBA00022741"/>
    </source>
</evidence>